<gene>
    <name evidence="3" type="ORF">Kpho02_54240</name>
</gene>
<feature type="domain" description="Putative glycogen debranching enzyme N-terminal" evidence="2">
    <location>
        <begin position="188"/>
        <end position="360"/>
    </location>
</feature>
<feature type="compositionally biased region" description="Pro residues" evidence="1">
    <location>
        <begin position="99"/>
        <end position="111"/>
    </location>
</feature>
<sequence length="889" mass="90583">MTDSRPPHAAPQPLPPTGPPPPGVAPAPPHRPAGPPTPRQATPPYGTPTGPARGTAGAGPTVPGTPPYGTSLSGAPAPGTPPHGTPLGAVHPAAHPVGHPYPPPVGTPPYGTPVGGAPYGPGGTPPYGTVTRSAPSRPAVPGGAPGGRSEQVAGAPAAGPARPTGPVAPPRPQPSAAHDVLCVNAPGMAASGPDGQVRGQGLHGFFRHGVRTLARMELRLGGMEPLPLQGTLTSAAAARFVGSVRVPGDLDPDPALTVERLRHADGAETVTVRNTGARPARLPLEIALGTDLGLLTDIAAGRRSADLPGQVQSSGLRWVGQGRAATVSARPSPHAVLAGAGVLRWDLEIQPGARWSVDLRAELETPSTGRPPTGRGPGVPLPWSEPEIRADDRRAARLVSRALDSLGGLLLADADRPTDLYTASGAPWRFGLTAADALWAARMTLPLGTRLAAGTLRAVARRQHQAAPQSAAPAPRQADAAPGDGTPTPEGAGAPGPVPGAAPGASGGAHPSGGEAGATAQAMDGVIPGPLRHGGPELPASCTATEATLLFVTVLAEAWRWGMPRAEVAELLPAAERALGALRAAVVADGADGPVGFVTDFGRPAEERAARPGPARCEVQAQAHRAALQGADLLDAFDRPGAEQWRSWAAELRERFREQFWIDDLSGGRPAAALLAPDRPVPALASTLVHLLDPGLAAEGELHEGLLDREQTRLLAQRLVTPELDCGWGLRTLSAKSPRFNPLGHRSGAVRVQETALAVSGLVDAGFEREAEILLEGLLEASVHFEGRLPEMYAGEQKVADCPPVPHPAACRPAAVSAAAAVHLVLSLAGVRPDVPSGRVATRPASTAPLGALELTGLRVAGEPFSVRVSRIGVAVVEEAPSFLQLAAS</sequence>
<dbReference type="GO" id="GO:0005975">
    <property type="term" value="P:carbohydrate metabolic process"/>
    <property type="evidence" value="ECO:0007669"/>
    <property type="project" value="InterPro"/>
</dbReference>
<feature type="compositionally biased region" description="Pro residues" evidence="1">
    <location>
        <begin position="8"/>
        <end position="38"/>
    </location>
</feature>
<dbReference type="InterPro" id="IPR032856">
    <property type="entry name" value="GDE_N_bis"/>
</dbReference>
<dbReference type="AlphaFoldDB" id="A0A9W6Q9Z5"/>
<dbReference type="SUPFAM" id="SSF48208">
    <property type="entry name" value="Six-hairpin glycosidases"/>
    <property type="match status" value="1"/>
</dbReference>
<feature type="region of interest" description="Disordered" evidence="1">
    <location>
        <begin position="363"/>
        <end position="385"/>
    </location>
</feature>
<feature type="compositionally biased region" description="Low complexity" evidence="1">
    <location>
        <begin position="126"/>
        <end position="165"/>
    </location>
</feature>
<dbReference type="InterPro" id="IPR008928">
    <property type="entry name" value="6-hairpin_glycosidase_sf"/>
</dbReference>
<proteinExistence type="predicted"/>
<evidence type="ECO:0000313" key="3">
    <source>
        <dbReference type="EMBL" id="GLW73125.1"/>
    </source>
</evidence>
<feature type="region of interest" description="Disordered" evidence="1">
    <location>
        <begin position="1"/>
        <end position="176"/>
    </location>
</feature>
<dbReference type="InterPro" id="IPR012341">
    <property type="entry name" value="6hp_glycosidase-like_sf"/>
</dbReference>
<evidence type="ECO:0000259" key="2">
    <source>
        <dbReference type="Pfam" id="PF14742"/>
    </source>
</evidence>
<feature type="compositionally biased region" description="Low complexity" evidence="1">
    <location>
        <begin position="465"/>
        <end position="492"/>
    </location>
</feature>
<feature type="compositionally biased region" description="Gly residues" evidence="1">
    <location>
        <begin position="505"/>
        <end position="516"/>
    </location>
</feature>
<evidence type="ECO:0000313" key="4">
    <source>
        <dbReference type="Proteomes" id="UP001165041"/>
    </source>
</evidence>
<dbReference type="Proteomes" id="UP001165041">
    <property type="component" value="Unassembled WGS sequence"/>
</dbReference>
<feature type="compositionally biased region" description="Low complexity" evidence="1">
    <location>
        <begin position="85"/>
        <end position="98"/>
    </location>
</feature>
<dbReference type="EMBL" id="BSSA01000022">
    <property type="protein sequence ID" value="GLW73125.1"/>
    <property type="molecule type" value="Genomic_DNA"/>
</dbReference>
<accession>A0A9W6Q9Z5</accession>
<protein>
    <recommendedName>
        <fullName evidence="2">Putative glycogen debranching enzyme N-terminal domain-containing protein</fullName>
    </recommendedName>
</protein>
<dbReference type="Gene3D" id="1.50.10.10">
    <property type="match status" value="1"/>
</dbReference>
<evidence type="ECO:0000256" key="1">
    <source>
        <dbReference type="SAM" id="MobiDB-lite"/>
    </source>
</evidence>
<organism evidence="3 4">
    <name type="scientific">Kitasatospora phosalacinea</name>
    <dbReference type="NCBI Taxonomy" id="2065"/>
    <lineage>
        <taxon>Bacteria</taxon>
        <taxon>Bacillati</taxon>
        <taxon>Actinomycetota</taxon>
        <taxon>Actinomycetes</taxon>
        <taxon>Kitasatosporales</taxon>
        <taxon>Streptomycetaceae</taxon>
        <taxon>Kitasatospora</taxon>
    </lineage>
</organism>
<dbReference type="Pfam" id="PF14742">
    <property type="entry name" value="GDE_N_bis"/>
    <property type="match status" value="1"/>
</dbReference>
<feature type="compositionally biased region" description="Low complexity" evidence="1">
    <location>
        <begin position="39"/>
        <end position="77"/>
    </location>
</feature>
<name>A0A9W6Q9Z5_9ACTN</name>
<reference evidence="3" key="1">
    <citation type="submission" date="2023-02" db="EMBL/GenBank/DDBJ databases">
        <title>Kitasatospora phosalacinea NBRC 14627.</title>
        <authorList>
            <person name="Ichikawa N."/>
            <person name="Sato H."/>
            <person name="Tonouchi N."/>
        </authorList>
    </citation>
    <scope>NUCLEOTIDE SEQUENCE</scope>
    <source>
        <strain evidence="3">NBRC 14627</strain>
    </source>
</reference>
<comment type="caution">
    <text evidence="3">The sequence shown here is derived from an EMBL/GenBank/DDBJ whole genome shotgun (WGS) entry which is preliminary data.</text>
</comment>
<feature type="compositionally biased region" description="Gly residues" evidence="1">
    <location>
        <begin position="113"/>
        <end position="122"/>
    </location>
</feature>
<feature type="region of interest" description="Disordered" evidence="1">
    <location>
        <begin position="459"/>
        <end position="520"/>
    </location>
</feature>